<evidence type="ECO:0000313" key="1">
    <source>
        <dbReference type="EMBL" id="MPC71091.1"/>
    </source>
</evidence>
<accession>A0A5B7HEB5</accession>
<reference evidence="1 2" key="1">
    <citation type="submission" date="2019-05" db="EMBL/GenBank/DDBJ databases">
        <title>Another draft genome of Portunus trituberculatus and its Hox gene families provides insights of decapod evolution.</title>
        <authorList>
            <person name="Jeong J.-H."/>
            <person name="Song I."/>
            <person name="Kim S."/>
            <person name="Choi T."/>
            <person name="Kim D."/>
            <person name="Ryu S."/>
            <person name="Kim W."/>
        </authorList>
    </citation>
    <scope>NUCLEOTIDE SEQUENCE [LARGE SCALE GENOMIC DNA]</scope>
    <source>
        <tissue evidence="1">Muscle</tissue>
    </source>
</reference>
<name>A0A5B7HEB5_PORTR</name>
<dbReference type="EMBL" id="VSRR010032272">
    <property type="protein sequence ID" value="MPC71091.1"/>
    <property type="molecule type" value="Genomic_DNA"/>
</dbReference>
<protein>
    <submittedName>
        <fullName evidence="1">Uncharacterized protein</fullName>
    </submittedName>
</protein>
<dbReference type="AlphaFoldDB" id="A0A5B7HEB5"/>
<keyword evidence="2" id="KW-1185">Reference proteome</keyword>
<evidence type="ECO:0000313" key="2">
    <source>
        <dbReference type="Proteomes" id="UP000324222"/>
    </source>
</evidence>
<sequence>MCGEAEIREVREAKVPLVVGGGEEVCGGQQRNAATVADPRPPWFPGLDHTSHKGGILGTLIGYRSEHSTLP</sequence>
<comment type="caution">
    <text evidence="1">The sequence shown here is derived from an EMBL/GenBank/DDBJ whole genome shotgun (WGS) entry which is preliminary data.</text>
</comment>
<gene>
    <name evidence="1" type="ORF">E2C01_065360</name>
</gene>
<dbReference type="Proteomes" id="UP000324222">
    <property type="component" value="Unassembled WGS sequence"/>
</dbReference>
<proteinExistence type="predicted"/>
<organism evidence="1 2">
    <name type="scientific">Portunus trituberculatus</name>
    <name type="common">Swimming crab</name>
    <name type="synonym">Neptunus trituberculatus</name>
    <dbReference type="NCBI Taxonomy" id="210409"/>
    <lineage>
        <taxon>Eukaryota</taxon>
        <taxon>Metazoa</taxon>
        <taxon>Ecdysozoa</taxon>
        <taxon>Arthropoda</taxon>
        <taxon>Crustacea</taxon>
        <taxon>Multicrustacea</taxon>
        <taxon>Malacostraca</taxon>
        <taxon>Eumalacostraca</taxon>
        <taxon>Eucarida</taxon>
        <taxon>Decapoda</taxon>
        <taxon>Pleocyemata</taxon>
        <taxon>Brachyura</taxon>
        <taxon>Eubrachyura</taxon>
        <taxon>Portunoidea</taxon>
        <taxon>Portunidae</taxon>
        <taxon>Portuninae</taxon>
        <taxon>Portunus</taxon>
    </lineage>
</organism>